<keyword evidence="1" id="KW-1133">Transmembrane helix</keyword>
<reference evidence="2" key="1">
    <citation type="journal article" date="2023" name="Mol. Biol. Evol.">
        <title>Third-Generation Sequencing Reveals the Adaptive Role of the Epigenome in Three Deep-Sea Polychaetes.</title>
        <authorList>
            <person name="Perez M."/>
            <person name="Aroh O."/>
            <person name="Sun Y."/>
            <person name="Lan Y."/>
            <person name="Juniper S.K."/>
            <person name="Young C.R."/>
            <person name="Angers B."/>
            <person name="Qian P.Y."/>
        </authorList>
    </citation>
    <scope>NUCLEOTIDE SEQUENCE</scope>
    <source>
        <strain evidence="2">P08H-3</strain>
    </source>
</reference>
<feature type="transmembrane region" description="Helical" evidence="1">
    <location>
        <begin position="23"/>
        <end position="47"/>
    </location>
</feature>
<sequence length="76" mass="8600">MDEVQISVNDPFNSTFSVRINNLLVSAHSSTVLLLVVVIVLILFVIIPISHEVRRVVATSPGNTKYRRELRERDIV</sequence>
<evidence type="ECO:0000256" key="1">
    <source>
        <dbReference type="SAM" id="Phobius"/>
    </source>
</evidence>
<comment type="caution">
    <text evidence="2">The sequence shown here is derived from an EMBL/GenBank/DDBJ whole genome shotgun (WGS) entry which is preliminary data.</text>
</comment>
<organism evidence="2 3">
    <name type="scientific">Paralvinella palmiformis</name>
    <dbReference type="NCBI Taxonomy" id="53620"/>
    <lineage>
        <taxon>Eukaryota</taxon>
        <taxon>Metazoa</taxon>
        <taxon>Spiralia</taxon>
        <taxon>Lophotrochozoa</taxon>
        <taxon>Annelida</taxon>
        <taxon>Polychaeta</taxon>
        <taxon>Sedentaria</taxon>
        <taxon>Canalipalpata</taxon>
        <taxon>Terebellida</taxon>
        <taxon>Terebelliformia</taxon>
        <taxon>Alvinellidae</taxon>
        <taxon>Paralvinella</taxon>
    </lineage>
</organism>
<accession>A0AAD9JI28</accession>
<evidence type="ECO:0000313" key="3">
    <source>
        <dbReference type="Proteomes" id="UP001208570"/>
    </source>
</evidence>
<name>A0AAD9JI28_9ANNE</name>
<dbReference type="AlphaFoldDB" id="A0AAD9JI28"/>
<dbReference type="EMBL" id="JAODUP010000307">
    <property type="protein sequence ID" value="KAK2153096.1"/>
    <property type="molecule type" value="Genomic_DNA"/>
</dbReference>
<gene>
    <name evidence="2" type="ORF">LSH36_307g01013</name>
</gene>
<keyword evidence="1" id="KW-0472">Membrane</keyword>
<proteinExistence type="predicted"/>
<dbReference type="Proteomes" id="UP001208570">
    <property type="component" value="Unassembled WGS sequence"/>
</dbReference>
<keyword evidence="1" id="KW-0812">Transmembrane</keyword>
<keyword evidence="3" id="KW-1185">Reference proteome</keyword>
<evidence type="ECO:0000313" key="2">
    <source>
        <dbReference type="EMBL" id="KAK2153096.1"/>
    </source>
</evidence>
<protein>
    <submittedName>
        <fullName evidence="2">Uncharacterized protein</fullName>
    </submittedName>
</protein>